<gene>
    <name evidence="9" type="primary">ydfJ</name>
    <name evidence="9" type="ORF">KOR42_30010</name>
</gene>
<feature type="domain" description="SSD" evidence="8">
    <location>
        <begin position="338"/>
        <end position="462"/>
    </location>
</feature>
<evidence type="ECO:0000256" key="3">
    <source>
        <dbReference type="ARBA" id="ARBA00022692"/>
    </source>
</evidence>
<comment type="caution">
    <text evidence="9">The sequence shown here is derived from an EMBL/GenBank/DDBJ whole genome shotgun (WGS) entry which is preliminary data.</text>
</comment>
<feature type="transmembrane region" description="Helical" evidence="7">
    <location>
        <begin position="845"/>
        <end position="865"/>
    </location>
</feature>
<keyword evidence="2" id="KW-1003">Cell membrane</keyword>
<keyword evidence="5 7" id="KW-0472">Membrane</keyword>
<evidence type="ECO:0000259" key="8">
    <source>
        <dbReference type="PROSITE" id="PS50156"/>
    </source>
</evidence>
<feature type="transmembrane region" description="Helical" evidence="7">
    <location>
        <begin position="820"/>
        <end position="839"/>
    </location>
</feature>
<dbReference type="InterPro" id="IPR050545">
    <property type="entry name" value="Mycobact_MmpL"/>
</dbReference>
<feature type="transmembrane region" description="Helical" evidence="7">
    <location>
        <begin position="437"/>
        <end position="459"/>
    </location>
</feature>
<dbReference type="SUPFAM" id="SSF82866">
    <property type="entry name" value="Multidrug efflux transporter AcrB transmembrane domain"/>
    <property type="match status" value="2"/>
</dbReference>
<evidence type="ECO:0000256" key="7">
    <source>
        <dbReference type="SAM" id="Phobius"/>
    </source>
</evidence>
<feature type="transmembrane region" description="Helical" evidence="7">
    <location>
        <begin position="407"/>
        <end position="431"/>
    </location>
</feature>
<dbReference type="Pfam" id="PF03176">
    <property type="entry name" value="MMPL"/>
    <property type="match status" value="1"/>
</dbReference>
<keyword evidence="10" id="KW-1185">Reference proteome</keyword>
<reference evidence="9 10" key="1">
    <citation type="submission" date="2019-02" db="EMBL/GenBank/DDBJ databases">
        <title>Deep-cultivation of Planctomycetes and their phenomic and genomic characterization uncovers novel biology.</title>
        <authorList>
            <person name="Wiegand S."/>
            <person name="Jogler M."/>
            <person name="Boedeker C."/>
            <person name="Pinto D."/>
            <person name="Vollmers J."/>
            <person name="Rivas-Marin E."/>
            <person name="Kohn T."/>
            <person name="Peeters S.H."/>
            <person name="Heuer A."/>
            <person name="Rast P."/>
            <person name="Oberbeckmann S."/>
            <person name="Bunk B."/>
            <person name="Jeske O."/>
            <person name="Meyerdierks A."/>
            <person name="Storesund J.E."/>
            <person name="Kallscheuer N."/>
            <person name="Luecker S."/>
            <person name="Lage O.M."/>
            <person name="Pohl T."/>
            <person name="Merkel B.J."/>
            <person name="Hornburger P."/>
            <person name="Mueller R.-W."/>
            <person name="Bruemmer F."/>
            <person name="Labrenz M."/>
            <person name="Spormann A.M."/>
            <person name="Op Den Camp H."/>
            <person name="Overmann J."/>
            <person name="Amann R."/>
            <person name="Jetten M.S.M."/>
            <person name="Mascher T."/>
            <person name="Medema M.H."/>
            <person name="Devos D.P."/>
            <person name="Kaster A.-K."/>
            <person name="Ovreas L."/>
            <person name="Rohde M."/>
            <person name="Galperin M.Y."/>
            <person name="Jogler C."/>
        </authorList>
    </citation>
    <scope>NUCLEOTIDE SEQUENCE [LARGE SCALE GENOMIC DNA]</scope>
    <source>
        <strain evidence="9 10">KOR42</strain>
    </source>
</reference>
<evidence type="ECO:0000256" key="4">
    <source>
        <dbReference type="ARBA" id="ARBA00022989"/>
    </source>
</evidence>
<dbReference type="GO" id="GO:0005886">
    <property type="term" value="C:plasma membrane"/>
    <property type="evidence" value="ECO:0007669"/>
    <property type="project" value="UniProtKB-SubCell"/>
</dbReference>
<dbReference type="AlphaFoldDB" id="A0A5C5WPY1"/>
<dbReference type="PROSITE" id="PS50156">
    <property type="entry name" value="SSD"/>
    <property type="match status" value="1"/>
</dbReference>
<dbReference type="Gene3D" id="1.20.1640.10">
    <property type="entry name" value="Multidrug efflux transporter AcrB transmembrane domain"/>
    <property type="match status" value="2"/>
</dbReference>
<feature type="transmembrane region" description="Helical" evidence="7">
    <location>
        <begin position="770"/>
        <end position="792"/>
    </location>
</feature>
<evidence type="ECO:0000256" key="2">
    <source>
        <dbReference type="ARBA" id="ARBA00022475"/>
    </source>
</evidence>
<dbReference type="EMBL" id="SIHI01000006">
    <property type="protein sequence ID" value="TWT52315.1"/>
    <property type="molecule type" value="Genomic_DNA"/>
</dbReference>
<feature type="transmembrane region" description="Helical" evidence="7">
    <location>
        <begin position="742"/>
        <end position="764"/>
    </location>
</feature>
<feature type="transmembrane region" description="Helical" evidence="7">
    <location>
        <begin position="315"/>
        <end position="332"/>
    </location>
</feature>
<evidence type="ECO:0000313" key="9">
    <source>
        <dbReference type="EMBL" id="TWT52315.1"/>
    </source>
</evidence>
<evidence type="ECO:0000256" key="6">
    <source>
        <dbReference type="SAM" id="MobiDB-lite"/>
    </source>
</evidence>
<organism evidence="9 10">
    <name type="scientific">Thalassoglobus neptunius</name>
    <dbReference type="NCBI Taxonomy" id="1938619"/>
    <lineage>
        <taxon>Bacteria</taxon>
        <taxon>Pseudomonadati</taxon>
        <taxon>Planctomycetota</taxon>
        <taxon>Planctomycetia</taxon>
        <taxon>Planctomycetales</taxon>
        <taxon>Planctomycetaceae</taxon>
        <taxon>Thalassoglobus</taxon>
    </lineage>
</organism>
<accession>A0A5C5WPY1</accession>
<feature type="transmembrane region" description="Helical" evidence="7">
    <location>
        <begin position="716"/>
        <end position="735"/>
    </location>
</feature>
<evidence type="ECO:0000256" key="1">
    <source>
        <dbReference type="ARBA" id="ARBA00004651"/>
    </source>
</evidence>
<dbReference type="RefSeq" id="WP_197441190.1">
    <property type="nucleotide sequence ID" value="NZ_SIHI01000006.1"/>
</dbReference>
<feature type="transmembrane region" description="Helical" evidence="7">
    <location>
        <begin position="339"/>
        <end position="359"/>
    </location>
</feature>
<sequence>MERFFHIRDWWGNGLALWVVVLLMLSIPVLAVVIKDVDLENDVTNWLPSDDPEAVALTWFTSQFERDDRVLVSWDSSTLIDRRMQQFAESLRENGVNQIPAIRDVVTPREVLDRMIEDNNVAPEDAIERITGIFIGHGFLKVQLTEAGRSQLEETQKAIRATTRGVVGERIEILSTVTVPDDDLELESEEEEPLPFEIPAHDFQIRWSGISATNPIADTVIEQLSELSLDGQNLVERAFFAPGSPAAIAISLNPIDDSDLNDAITSIIDRAVKAGVPSDEIRLAGSPISRARLNQEARRAIWNTDYAVWNLYKRTPILLSAVVGVVVSFLLLKSLRLSLLVTASSMFTCMVVVALIPLTGKSLNMVLIVLPDLLLVLTTSGAIHVANYWKNAVMHDEPHPIATAVKMAWKPCVLASVTTAIGMASLLTAVLEPVREFGLYAAVGCFASLFMILIGFPSLMSVWPGRKQKFSEHADKEATVWGHFARFIVHHRITVYTACLLLFVFSVYGLRWFQTETKVIRYFPPETRVSQDYHYLEEGLTGIVPLDIVISFRPELVDRLDIDERIEVVRRVENEVAKHPGVSGTLSLADFRDPFKKPSENASSAVRIRYKRGLQRKEEVIFEGDEPSIQEFARKATVKLELPSLGGRPVDIHANEEIWRIRVQTVVTGDVDYSVLTSELNTLVAEQLQGEDGADYLVTGMVPLFLRTQQAVLESLINSFALAFGVIAIVMIGVLRNPISGVLAMLPNLFPVGVVFGLVAWMGIPVDIGTMITASVALGIAIDGTLHLLTWFQDGIRQGCSREDSIVLALQHSGPAMWQTSASIALGIVMLSGAELLLISRFGLLMAGLVGMALIADVILLPALLGGMMGKIIEKHTKPVDKKSTDSPATIEFPTGANSKTTSPTEHRHASL</sequence>
<keyword evidence="4 7" id="KW-1133">Transmembrane helix</keyword>
<name>A0A5C5WPY1_9PLAN</name>
<keyword evidence="3 7" id="KW-0812">Transmembrane</keyword>
<feature type="transmembrane region" description="Helical" evidence="7">
    <location>
        <begin position="365"/>
        <end position="386"/>
    </location>
</feature>
<dbReference type="PANTHER" id="PTHR33406">
    <property type="entry name" value="MEMBRANE PROTEIN MJ1562-RELATED"/>
    <property type="match status" value="1"/>
</dbReference>
<comment type="subcellular location">
    <subcellularLocation>
        <location evidence="1">Cell membrane</location>
        <topology evidence="1">Multi-pass membrane protein</topology>
    </subcellularLocation>
</comment>
<evidence type="ECO:0000256" key="5">
    <source>
        <dbReference type="ARBA" id="ARBA00023136"/>
    </source>
</evidence>
<protein>
    <submittedName>
        <fullName evidence="9">Membrane protein YdfJ</fullName>
    </submittedName>
</protein>
<dbReference type="InterPro" id="IPR000731">
    <property type="entry name" value="SSD"/>
</dbReference>
<dbReference type="Proteomes" id="UP000317243">
    <property type="component" value="Unassembled WGS sequence"/>
</dbReference>
<dbReference type="InterPro" id="IPR004869">
    <property type="entry name" value="MMPL_dom"/>
</dbReference>
<dbReference type="PANTHER" id="PTHR33406:SF12">
    <property type="entry name" value="BLR2997 PROTEIN"/>
    <property type="match status" value="1"/>
</dbReference>
<evidence type="ECO:0000313" key="10">
    <source>
        <dbReference type="Proteomes" id="UP000317243"/>
    </source>
</evidence>
<feature type="region of interest" description="Disordered" evidence="6">
    <location>
        <begin position="878"/>
        <end position="912"/>
    </location>
</feature>
<feature type="transmembrane region" description="Helical" evidence="7">
    <location>
        <begin position="493"/>
        <end position="513"/>
    </location>
</feature>
<proteinExistence type="predicted"/>